<sequence length="198" mass="22742">MSISLLGRIVSQQFSGIRAAEPGRSLYLPFTLLLKQPGAYKVSLHRYVHSTQTKSHLSFLMNNNDITPFQKFTVKVLKEQCKSRGLKLSGRKSDLLQRLITHDSCSNKKSSVKINEPKKKRILINDPIKITKKLVSDKTFRTIEKNISSLQNTPVIETPCDVHSHLQPRDRIFLLGFFMLSCLWWNLEPQESKPTIDH</sequence>
<dbReference type="OrthoDB" id="3993201at2759"/>
<dbReference type="Proteomes" id="UP000501346">
    <property type="component" value="Chromosome ScXIII"/>
</dbReference>
<dbReference type="SMART" id="SM00513">
    <property type="entry name" value="SAP"/>
    <property type="match status" value="1"/>
</dbReference>
<dbReference type="FunFam" id="1.10.720.30:FF:000034">
    <property type="entry name" value="Altered inheritance of mitochondria protein 34, mitochondrial"/>
    <property type="match status" value="1"/>
</dbReference>
<evidence type="ECO:0000259" key="9">
    <source>
        <dbReference type="PROSITE" id="PS50800"/>
    </source>
</evidence>
<dbReference type="PROSITE" id="PS50800">
    <property type="entry name" value="SAP"/>
    <property type="match status" value="1"/>
</dbReference>
<dbReference type="InterPro" id="IPR003034">
    <property type="entry name" value="SAP_dom"/>
</dbReference>
<accession>A0A6C1DY22</accession>
<name>A0A6C1DY22_SACPS</name>
<evidence type="ECO:0000256" key="2">
    <source>
        <dbReference type="ARBA" id="ARBA00022692"/>
    </source>
</evidence>
<keyword evidence="2" id="KW-0812">Transmembrane</keyword>
<proteinExistence type="inferred from homology"/>
<reference evidence="10 11" key="1">
    <citation type="journal article" date="2019" name="BMC Genomics">
        <title>Chromosome level assembly and comparative genome analysis confirm lager-brewing yeasts originated from a single hybridization.</title>
        <authorList>
            <person name="Salazar A.N."/>
            <person name="Gorter de Vries A.R."/>
            <person name="van den Broek M."/>
            <person name="Brouwers N."/>
            <person name="de la Torre Cortes P."/>
            <person name="Kuijpers N.G.A."/>
            <person name="Daran J.G."/>
            <person name="Abeel T."/>
        </authorList>
    </citation>
    <scope>NUCLEOTIDE SEQUENCE [LARGE SCALE GENOMIC DNA]</scope>
    <source>
        <strain evidence="10 11">CBS 1483</strain>
    </source>
</reference>
<evidence type="ECO:0000256" key="4">
    <source>
        <dbReference type="ARBA" id="ARBA00022989"/>
    </source>
</evidence>
<feature type="domain" description="SAP" evidence="9">
    <location>
        <begin position="69"/>
        <end position="103"/>
    </location>
</feature>
<organism evidence="10 11">
    <name type="scientific">Saccharomyces pastorianus</name>
    <name type="common">Lager yeast</name>
    <name type="synonym">Saccharomyces cerevisiae x Saccharomyces eubayanus</name>
    <dbReference type="NCBI Taxonomy" id="27292"/>
    <lineage>
        <taxon>Eukaryota</taxon>
        <taxon>Fungi</taxon>
        <taxon>Dikarya</taxon>
        <taxon>Ascomycota</taxon>
        <taxon>Saccharomycotina</taxon>
        <taxon>Saccharomycetes</taxon>
        <taxon>Saccharomycetales</taxon>
        <taxon>Saccharomycetaceae</taxon>
        <taxon>Saccharomyces</taxon>
    </lineage>
</organism>
<evidence type="ECO:0000313" key="10">
    <source>
        <dbReference type="EMBL" id="QID81523.1"/>
    </source>
</evidence>
<evidence type="ECO:0000256" key="7">
    <source>
        <dbReference type="ARBA" id="ARBA00061479"/>
    </source>
</evidence>
<gene>
    <name evidence="10" type="primary">AIM34</name>
    <name evidence="10" type="ORF">GRS66_003904</name>
</gene>
<dbReference type="AlphaFoldDB" id="A0A6C1DY22"/>
<keyword evidence="4" id="KW-1133">Transmembrane helix</keyword>
<protein>
    <recommendedName>
        <fullName evidence="8">Altered inheritance of mitochondria protein 34, mitochondrial</fullName>
    </recommendedName>
</protein>
<dbReference type="Pfam" id="PF02037">
    <property type="entry name" value="SAP"/>
    <property type="match status" value="1"/>
</dbReference>
<dbReference type="Gene3D" id="1.10.720.30">
    <property type="entry name" value="SAP domain"/>
    <property type="match status" value="1"/>
</dbReference>
<dbReference type="EMBL" id="CP048994">
    <property type="protein sequence ID" value="QID81523.1"/>
    <property type="molecule type" value="Genomic_DNA"/>
</dbReference>
<comment type="similarity">
    <text evidence="7">Belongs to the AIM34 family.</text>
</comment>
<keyword evidence="3" id="KW-0809">Transit peptide</keyword>
<comment type="subcellular location">
    <subcellularLocation>
        <location evidence="1">Mitochondrion membrane</location>
        <topology evidence="1">Single-pass membrane protein</topology>
    </subcellularLocation>
</comment>
<evidence type="ECO:0000256" key="3">
    <source>
        <dbReference type="ARBA" id="ARBA00022946"/>
    </source>
</evidence>
<keyword evidence="5" id="KW-0496">Mitochondrion</keyword>
<keyword evidence="6" id="KW-0472">Membrane</keyword>
<evidence type="ECO:0000256" key="5">
    <source>
        <dbReference type="ARBA" id="ARBA00023128"/>
    </source>
</evidence>
<keyword evidence="11" id="KW-1185">Reference proteome</keyword>
<evidence type="ECO:0000256" key="8">
    <source>
        <dbReference type="ARBA" id="ARBA00067571"/>
    </source>
</evidence>
<evidence type="ECO:0000256" key="1">
    <source>
        <dbReference type="ARBA" id="ARBA00004304"/>
    </source>
</evidence>
<dbReference type="SMR" id="A0A6C1DY22"/>
<evidence type="ECO:0000256" key="6">
    <source>
        <dbReference type="ARBA" id="ARBA00023136"/>
    </source>
</evidence>
<dbReference type="GO" id="GO:0031966">
    <property type="term" value="C:mitochondrial membrane"/>
    <property type="evidence" value="ECO:0007669"/>
    <property type="project" value="UniProtKB-SubCell"/>
</dbReference>
<dbReference type="SUPFAM" id="SSF68906">
    <property type="entry name" value="SAP domain"/>
    <property type="match status" value="1"/>
</dbReference>
<dbReference type="InterPro" id="IPR036361">
    <property type="entry name" value="SAP_dom_sf"/>
</dbReference>
<evidence type="ECO:0000313" key="11">
    <source>
        <dbReference type="Proteomes" id="UP000501346"/>
    </source>
</evidence>